<sequence>MQQKHNKSSKELIEVMELKLFERNDLLKCVNTFINVFNEEPWNDEWSAETAYRYLIDFTNTPGFIGVVAIEGEEIIGFTFGVCKRWWSGEEFFINEMCVSIKKQKSGIGSALMGFLMKKLEAAGISNITLLTDRGIPAEAFYKKIGFTEIDRLVFLNKNMK</sequence>
<proteinExistence type="predicted"/>
<dbReference type="Proteomes" id="UP001306950">
    <property type="component" value="Unassembled WGS sequence"/>
</dbReference>
<accession>A0ABU7VQ39</accession>
<dbReference type="Gene3D" id="3.40.630.30">
    <property type="match status" value="1"/>
</dbReference>
<gene>
    <name evidence="2" type="ORF">V3851_08545</name>
</gene>
<evidence type="ECO:0000259" key="1">
    <source>
        <dbReference type="PROSITE" id="PS51186"/>
    </source>
</evidence>
<dbReference type="EMBL" id="JAZHPZ010000003">
    <property type="protein sequence ID" value="MEF2965875.1"/>
    <property type="molecule type" value="Genomic_DNA"/>
</dbReference>
<evidence type="ECO:0000313" key="2">
    <source>
        <dbReference type="EMBL" id="MEF2965875.1"/>
    </source>
</evidence>
<dbReference type="SUPFAM" id="SSF55729">
    <property type="entry name" value="Acyl-CoA N-acyltransferases (Nat)"/>
    <property type="match status" value="1"/>
</dbReference>
<dbReference type="Pfam" id="PF00583">
    <property type="entry name" value="Acetyltransf_1"/>
    <property type="match status" value="1"/>
</dbReference>
<name>A0ABU7VQ39_9BACL</name>
<dbReference type="CDD" id="cd04301">
    <property type="entry name" value="NAT_SF"/>
    <property type="match status" value="1"/>
</dbReference>
<evidence type="ECO:0000313" key="3">
    <source>
        <dbReference type="Proteomes" id="UP001306950"/>
    </source>
</evidence>
<comment type="caution">
    <text evidence="2">The sequence shown here is derived from an EMBL/GenBank/DDBJ whole genome shotgun (WGS) entry which is preliminary data.</text>
</comment>
<protein>
    <submittedName>
        <fullName evidence="2">GNAT family N-acetyltransferase</fullName>
    </submittedName>
</protein>
<organism evidence="2 3">
    <name type="scientific">Paenibacillus haidiansis</name>
    <dbReference type="NCBI Taxonomy" id="1574488"/>
    <lineage>
        <taxon>Bacteria</taxon>
        <taxon>Bacillati</taxon>
        <taxon>Bacillota</taxon>
        <taxon>Bacilli</taxon>
        <taxon>Bacillales</taxon>
        <taxon>Paenibacillaceae</taxon>
        <taxon>Paenibacillus</taxon>
    </lineage>
</organism>
<dbReference type="InterPro" id="IPR016181">
    <property type="entry name" value="Acyl_CoA_acyltransferase"/>
</dbReference>
<feature type="domain" description="N-acetyltransferase" evidence="1">
    <location>
        <begin position="16"/>
        <end position="161"/>
    </location>
</feature>
<reference evidence="2 3" key="1">
    <citation type="submission" date="2024-02" db="EMBL/GenBank/DDBJ databases">
        <title>A nitrogen-fixing paenibacillus bacterium.</title>
        <authorList>
            <person name="Zhang W.L."/>
            <person name="Chen S.F."/>
        </authorList>
    </citation>
    <scope>NUCLEOTIDE SEQUENCE [LARGE SCALE GENOMIC DNA]</scope>
    <source>
        <strain evidence="2 3">M1</strain>
    </source>
</reference>
<dbReference type="PROSITE" id="PS51186">
    <property type="entry name" value="GNAT"/>
    <property type="match status" value="1"/>
</dbReference>
<dbReference type="InterPro" id="IPR000182">
    <property type="entry name" value="GNAT_dom"/>
</dbReference>
<dbReference type="RefSeq" id="WP_331846103.1">
    <property type="nucleotide sequence ID" value="NZ_JAZHPZ010000003.1"/>
</dbReference>
<keyword evidence="3" id="KW-1185">Reference proteome</keyword>